<keyword evidence="1" id="KW-0812">Transmembrane</keyword>
<keyword evidence="3" id="KW-1185">Reference proteome</keyword>
<keyword evidence="1" id="KW-1133">Transmembrane helix</keyword>
<protein>
    <submittedName>
        <fullName evidence="2">TrbC/VirB2 family protein</fullName>
    </submittedName>
</protein>
<comment type="caution">
    <text evidence="2">The sequence shown here is derived from an EMBL/GenBank/DDBJ whole genome shotgun (WGS) entry which is preliminary data.</text>
</comment>
<organism evidence="2 3">
    <name type="scientific">Luteibacter sahnii</name>
    <dbReference type="NCBI Taxonomy" id="3021977"/>
    <lineage>
        <taxon>Bacteria</taxon>
        <taxon>Pseudomonadati</taxon>
        <taxon>Pseudomonadota</taxon>
        <taxon>Gammaproteobacteria</taxon>
        <taxon>Lysobacterales</taxon>
        <taxon>Rhodanobacteraceae</taxon>
        <taxon>Luteibacter</taxon>
    </lineage>
</organism>
<accession>A0ABT6B7I1</accession>
<evidence type="ECO:0000313" key="2">
    <source>
        <dbReference type="EMBL" id="MDF4024049.1"/>
    </source>
</evidence>
<keyword evidence="1" id="KW-0472">Membrane</keyword>
<feature type="transmembrane region" description="Helical" evidence="1">
    <location>
        <begin position="21"/>
        <end position="39"/>
    </location>
</feature>
<dbReference type="InterPro" id="IPR007039">
    <property type="entry name" value="TrbC/VirB2"/>
</dbReference>
<sequence>MAQPSYNTTIDPSNAPLSSKIAFVLVTMALMLPAVAFGADSDGLGDTGTKVCGFFQNINALLNAASIVVVTIAVIFSGYQIAFAHKRIGDVAPALVGGVLIGAAAQVAKMVVGGNGSTTAGASACTSSSGKELGLVIDAIGYVQHFLHLHA</sequence>
<feature type="transmembrane region" description="Helical" evidence="1">
    <location>
        <begin position="59"/>
        <end position="79"/>
    </location>
</feature>
<evidence type="ECO:0000313" key="3">
    <source>
        <dbReference type="Proteomes" id="UP001528850"/>
    </source>
</evidence>
<name>A0ABT6B7I1_9GAMM</name>
<dbReference type="EMBL" id="JARJJS010000001">
    <property type="protein sequence ID" value="MDF4024049.1"/>
    <property type="molecule type" value="Genomic_DNA"/>
</dbReference>
<reference evidence="2 3" key="1">
    <citation type="journal article" date="2024" name="Curr. Microbiol.">
        <title>Luteibacter sahnii sp. nov., A Novel Yellow-Colored Xanthomonadin Pigment Producing Probiotic Bacterium from Healthy Rice Seed Microbiome.</title>
        <authorList>
            <person name="Jaiswal G."/>
            <person name="Rana R."/>
            <person name="Nayak P.K."/>
            <person name="Chouhan R."/>
            <person name="Gandhi S.G."/>
            <person name="Patel H.K."/>
            <person name="Patil P.B."/>
        </authorList>
    </citation>
    <scope>NUCLEOTIDE SEQUENCE [LARGE SCALE GENOMIC DNA]</scope>
    <source>
        <strain evidence="2 3">PPL201</strain>
    </source>
</reference>
<evidence type="ECO:0000256" key="1">
    <source>
        <dbReference type="SAM" id="Phobius"/>
    </source>
</evidence>
<dbReference type="Proteomes" id="UP001528850">
    <property type="component" value="Unassembled WGS sequence"/>
</dbReference>
<dbReference type="Pfam" id="PF04956">
    <property type="entry name" value="TrbC"/>
    <property type="match status" value="1"/>
</dbReference>
<proteinExistence type="predicted"/>
<gene>
    <name evidence="2" type="ORF">P3W24_03545</name>
</gene>
<dbReference type="RefSeq" id="WP_320550535.1">
    <property type="nucleotide sequence ID" value="NZ_JAQLOK010000002.1"/>
</dbReference>